<dbReference type="SUPFAM" id="SSF53822">
    <property type="entry name" value="Periplasmic binding protein-like I"/>
    <property type="match status" value="1"/>
</dbReference>
<dbReference type="PANTHER" id="PTHR35271">
    <property type="entry name" value="ABC TRANSPORTER, SUBSTRATE-BINDING LIPOPROTEIN-RELATED"/>
    <property type="match status" value="1"/>
</dbReference>
<evidence type="ECO:0000313" key="1">
    <source>
        <dbReference type="EMBL" id="AHY15584.1"/>
    </source>
</evidence>
<reference evidence="2 4" key="2">
    <citation type="submission" date="2018-06" db="EMBL/GenBank/DDBJ databases">
        <title>Mutators as drivers of adaptation in pathogenic bacteria and a risk factor for host jumps and vaccine escape.</title>
        <authorList>
            <person name="Barnes A.C."/>
            <person name="Silayeva O."/>
        </authorList>
    </citation>
    <scope>NUCLEOTIDE SEQUENCE [LARGE SCALE GENOMIC DNA]</scope>
    <source>
        <strain evidence="2 4">QMA0445</strain>
    </source>
</reference>
<dbReference type="Proteomes" id="UP000025245">
    <property type="component" value="Chromosome"/>
</dbReference>
<accession>A0A3L8GJT5</accession>
<dbReference type="SMR" id="A0A3L8GJT5"/>
<dbReference type="InterPro" id="IPR028082">
    <property type="entry name" value="Peripla_BP_I"/>
</dbReference>
<evidence type="ECO:0000313" key="3">
    <source>
        <dbReference type="Proteomes" id="UP000025245"/>
    </source>
</evidence>
<dbReference type="NCBIfam" id="NF041285">
    <property type="entry name" value="ABC_SBP_TrpX"/>
    <property type="match status" value="1"/>
</dbReference>
<organism evidence="2 4">
    <name type="scientific">Streptococcus iniae</name>
    <name type="common">Streptococcus shiloi</name>
    <dbReference type="NCBI Taxonomy" id="1346"/>
    <lineage>
        <taxon>Bacteria</taxon>
        <taxon>Bacillati</taxon>
        <taxon>Bacillota</taxon>
        <taxon>Bacilli</taxon>
        <taxon>Lactobacillales</taxon>
        <taxon>Streptococcaceae</taxon>
        <taxon>Streptococcus</taxon>
    </lineage>
</organism>
<dbReference type="InterPro" id="IPR007487">
    <property type="entry name" value="ABC_transpt-TYRBP-like"/>
</dbReference>
<dbReference type="GeneID" id="35764874"/>
<dbReference type="STRING" id="1346.BMF34_03850"/>
<evidence type="ECO:0000313" key="4">
    <source>
        <dbReference type="Proteomes" id="UP000269148"/>
    </source>
</evidence>
<dbReference type="AlphaFoldDB" id="A0A3L8GJT5"/>
<reference evidence="1 3" key="1">
    <citation type="journal article" date="2014" name="Genome Announc.">
        <title>Complete Genome Sequence of a Virulent Strain, Streptococcus iniae ISET0901, Isolated from Diseased Tilapia.</title>
        <authorList>
            <person name="Pridgeon J.W."/>
            <person name="Zhang D."/>
            <person name="Zhang L."/>
        </authorList>
    </citation>
    <scope>NUCLEOTIDE SEQUENCE [LARGE SCALE GENOMIC DNA]</scope>
    <source>
        <strain evidence="1 3">ISET0901</strain>
    </source>
</reference>
<dbReference type="RefSeq" id="WP_003099231.1">
    <property type="nucleotide sequence ID" value="NZ_CP010783.1"/>
</dbReference>
<dbReference type="Gene3D" id="3.40.50.2300">
    <property type="match status" value="2"/>
</dbReference>
<protein>
    <submittedName>
        <fullName evidence="2">Peptide ABC transporter substrate-binding protein</fullName>
    </submittedName>
</protein>
<dbReference type="PANTHER" id="PTHR35271:SF1">
    <property type="entry name" value="ABC TRANSPORTER, SUBSTRATE-BINDING LIPOPROTEIN"/>
    <property type="match status" value="1"/>
</dbReference>
<dbReference type="KEGG" id="sio:DW64_03725"/>
<gene>
    <name evidence="2" type="ORF">DIY07_04155</name>
    <name evidence="1" type="ORF">DQ08_03730</name>
</gene>
<dbReference type="CDD" id="cd06325">
    <property type="entry name" value="PBP1_ABC_unchar_transporter"/>
    <property type="match status" value="1"/>
</dbReference>
<keyword evidence="3" id="KW-1185">Reference proteome</keyword>
<dbReference type="EMBL" id="QLQD01000041">
    <property type="protein sequence ID" value="RLU57385.1"/>
    <property type="molecule type" value="Genomic_DNA"/>
</dbReference>
<dbReference type="EMBL" id="CP007586">
    <property type="protein sequence ID" value="AHY15584.1"/>
    <property type="molecule type" value="Genomic_DNA"/>
</dbReference>
<dbReference type="InterPro" id="IPR047776">
    <property type="entry name" value="ABC_SBP_TrpX-like"/>
</dbReference>
<dbReference type="OrthoDB" id="9776955at2"/>
<sequence>MKNKSLLATLILITTLVVFSLVFEKTDNQVPLVAKKVVKVGILQLVTHEALDQIEQGIEDELAKSPNKNQKIEIHLMNAEADQSKLQTMSKQLVSSGNDIVVGIATPAAQGLATASKDIPVVMSAITDPVGAKLVKNLKKPEANVTGLSNQVPVAQTVKLIKDISPQTKTVGVLYASSEDNSISQVKAFKQEAAKEGITVLSYAVPSTNEVPSTMAIMTSKVDAIFIPQDNTIASAFSAVISAANAAKKPVYSSVDTMVKDGSIASVSQNQYDLGVQTAKQIKALLKGKKVSQVPVKIVDTGKPILNRKAAAELGIKIPDEVLKRSQIIVKE</sequence>
<evidence type="ECO:0000313" key="2">
    <source>
        <dbReference type="EMBL" id="RLU57385.1"/>
    </source>
</evidence>
<dbReference type="KEGG" id="siq:DQ08_03730"/>
<name>A0A3L8GJT5_STRIN</name>
<dbReference type="KEGG" id="siz:SI82_03970"/>
<dbReference type="Proteomes" id="UP000269148">
    <property type="component" value="Unassembled WGS sequence"/>
</dbReference>
<dbReference type="Pfam" id="PF04392">
    <property type="entry name" value="ABC_sub_bind"/>
    <property type="match status" value="1"/>
</dbReference>
<proteinExistence type="predicted"/>